<dbReference type="InterPro" id="IPR016786">
    <property type="entry name" value="YdeI_bac"/>
</dbReference>
<dbReference type="Proteomes" id="UP000234530">
    <property type="component" value="Chromosome"/>
</dbReference>
<accession>A0A2H5F3K4</accession>
<evidence type="ECO:0000313" key="2">
    <source>
        <dbReference type="EMBL" id="AUH66129.1"/>
    </source>
</evidence>
<gene>
    <name evidence="2" type="ORF">CX676_02920</name>
</gene>
<dbReference type="OrthoDB" id="214150at2"/>
<dbReference type="SUPFAM" id="SSF159888">
    <property type="entry name" value="YdhG-like"/>
    <property type="match status" value="1"/>
</dbReference>
<sequence length="194" mass="21524">MADPNPRLDRFFDRDTPWKAEVKALRVIMLEGPVEEDLRWRQPCYRAHDGNIAIIGGMKDCAFVSFLKGALLSDPEGLLVPPGDNSRSARMLKFTDLSGIKTAAPAIRALVVEAVENEAKGLKITFEKDDLDHPPELDEALDADPALREAFDALTPGRRRGWLLHFSQPKQSKTVVARIEKAAEKILAGKGMHD</sequence>
<proteinExistence type="predicted"/>
<evidence type="ECO:0000259" key="1">
    <source>
        <dbReference type="Pfam" id="PF08818"/>
    </source>
</evidence>
<dbReference type="InterPro" id="IPR014922">
    <property type="entry name" value="YdhG-like"/>
</dbReference>
<dbReference type="PIRSF" id="PIRSF021308">
    <property type="entry name" value="UCP021308"/>
    <property type="match status" value="1"/>
</dbReference>
<dbReference type="KEGG" id="pzh:CX676_02920"/>
<keyword evidence="3" id="KW-1185">Reference proteome</keyword>
<dbReference type="AlphaFoldDB" id="A0A2H5F3K4"/>
<dbReference type="Pfam" id="PF13376">
    <property type="entry name" value="OmdA"/>
    <property type="match status" value="1"/>
</dbReference>
<dbReference type="RefSeq" id="WP_101754106.1">
    <property type="nucleotide sequence ID" value="NZ_CP025430.1"/>
</dbReference>
<feature type="domain" description="YdhG-like" evidence="1">
    <location>
        <begin position="18"/>
        <end position="115"/>
    </location>
</feature>
<name>A0A2H5F3K4_9RHOB</name>
<organism evidence="2 3">
    <name type="scientific">Paracoccus zhejiangensis</name>
    <dbReference type="NCBI Taxonomy" id="1077935"/>
    <lineage>
        <taxon>Bacteria</taxon>
        <taxon>Pseudomonadati</taxon>
        <taxon>Pseudomonadota</taxon>
        <taxon>Alphaproteobacteria</taxon>
        <taxon>Rhodobacterales</taxon>
        <taxon>Paracoccaceae</taxon>
        <taxon>Paracoccus</taxon>
    </lineage>
</organism>
<dbReference type="Pfam" id="PF08818">
    <property type="entry name" value="DUF1801"/>
    <property type="match status" value="1"/>
</dbReference>
<protein>
    <recommendedName>
        <fullName evidence="1">YdhG-like domain-containing protein</fullName>
    </recommendedName>
</protein>
<dbReference type="EMBL" id="CP025430">
    <property type="protein sequence ID" value="AUH66129.1"/>
    <property type="molecule type" value="Genomic_DNA"/>
</dbReference>
<evidence type="ECO:0000313" key="3">
    <source>
        <dbReference type="Proteomes" id="UP000234530"/>
    </source>
</evidence>
<reference evidence="2 3" key="1">
    <citation type="journal article" date="2013" name="Antonie Van Leeuwenhoek">
        <title>Paracoccus zhejiangensis sp. nov., isolated from activated sludge in wastewater-treatment system.</title>
        <authorList>
            <person name="Wu Z.G."/>
            <person name="Zhang D.F."/>
            <person name="Liu Y.L."/>
            <person name="Wang F."/>
            <person name="Jiang X."/>
            <person name="Li C."/>
            <person name="Li S.P."/>
            <person name="Hong Q."/>
            <person name="Li W.J."/>
        </authorList>
    </citation>
    <scope>NUCLEOTIDE SEQUENCE [LARGE SCALE GENOMIC DNA]</scope>
    <source>
        <strain evidence="2 3">J6</strain>
    </source>
</reference>